<reference evidence="1" key="1">
    <citation type="submission" date="2016-05" db="EMBL/GenBank/DDBJ databases">
        <authorList>
            <person name="Lavstsen T."/>
            <person name="Jespersen J.S."/>
        </authorList>
    </citation>
    <scope>NUCLEOTIDE SEQUENCE</scope>
    <source>
        <tissue evidence="1">Brain</tissue>
    </source>
</reference>
<reference evidence="1" key="2">
    <citation type="submission" date="2016-06" db="EMBL/GenBank/DDBJ databases">
        <title>The genome of a short-lived fish provides insights into sex chromosome evolution and the genetic control of aging.</title>
        <authorList>
            <person name="Reichwald K."/>
            <person name="Felder M."/>
            <person name="Petzold A."/>
            <person name="Koch P."/>
            <person name="Groth M."/>
            <person name="Platzer M."/>
        </authorList>
    </citation>
    <scope>NUCLEOTIDE SEQUENCE</scope>
    <source>
        <tissue evidence="1">Brain</tissue>
    </source>
</reference>
<evidence type="ECO:0000313" key="1">
    <source>
        <dbReference type="EMBL" id="SBR76721.1"/>
    </source>
</evidence>
<protein>
    <submittedName>
        <fullName evidence="1">Uncharacterized protein</fullName>
    </submittedName>
</protein>
<accession>A0A1A8P611</accession>
<name>A0A1A8P611_9TELE</name>
<sequence length="41" mass="5044">RAFSKLELLTEHQQIRITPRRKRPINLFPEHLWSSWVFGVR</sequence>
<dbReference type="AlphaFoldDB" id="A0A1A8P611"/>
<organism evidence="1">
    <name type="scientific">Nothobranchius rachovii</name>
    <name type="common">bluefin notho</name>
    <dbReference type="NCBI Taxonomy" id="451742"/>
    <lineage>
        <taxon>Eukaryota</taxon>
        <taxon>Metazoa</taxon>
        <taxon>Chordata</taxon>
        <taxon>Craniata</taxon>
        <taxon>Vertebrata</taxon>
        <taxon>Euteleostomi</taxon>
        <taxon>Actinopterygii</taxon>
        <taxon>Neopterygii</taxon>
        <taxon>Teleostei</taxon>
        <taxon>Neoteleostei</taxon>
        <taxon>Acanthomorphata</taxon>
        <taxon>Ovalentaria</taxon>
        <taxon>Atherinomorphae</taxon>
        <taxon>Cyprinodontiformes</taxon>
        <taxon>Nothobranchiidae</taxon>
        <taxon>Nothobranchius</taxon>
    </lineage>
</organism>
<dbReference type="EMBL" id="HAEH01005515">
    <property type="protein sequence ID" value="SBR76721.1"/>
    <property type="molecule type" value="Transcribed_RNA"/>
</dbReference>
<gene>
    <name evidence="1" type="primary">Nfu_g_1_016466</name>
</gene>
<feature type="non-terminal residue" evidence="1">
    <location>
        <position position="1"/>
    </location>
</feature>
<proteinExistence type="predicted"/>